<feature type="domain" description="Copper amine oxidase-like N-terminal" evidence="2">
    <location>
        <begin position="385"/>
        <end position="496"/>
    </location>
</feature>
<dbReference type="EMBL" id="BMKR01000039">
    <property type="protein sequence ID" value="GGG05826.1"/>
    <property type="molecule type" value="Genomic_DNA"/>
</dbReference>
<dbReference type="SUPFAM" id="SSF50985">
    <property type="entry name" value="RCC1/BLIP-II"/>
    <property type="match status" value="1"/>
</dbReference>
<evidence type="ECO:0000256" key="1">
    <source>
        <dbReference type="SAM" id="SignalP"/>
    </source>
</evidence>
<feature type="chain" id="PRO_5037987214" description="Copper amine oxidase-like N-terminal domain-containing protein" evidence="1">
    <location>
        <begin position="26"/>
        <end position="499"/>
    </location>
</feature>
<dbReference type="Gene3D" id="3.30.457.10">
    <property type="entry name" value="Copper amine oxidase-like, N-terminal domain"/>
    <property type="match status" value="1"/>
</dbReference>
<reference evidence="3" key="1">
    <citation type="journal article" date="2014" name="Int. J. Syst. Evol. Microbiol.">
        <title>Complete genome sequence of Corynebacterium casei LMG S-19264T (=DSM 44701T), isolated from a smear-ripened cheese.</title>
        <authorList>
            <consortium name="US DOE Joint Genome Institute (JGI-PGF)"/>
            <person name="Walter F."/>
            <person name="Albersmeier A."/>
            <person name="Kalinowski J."/>
            <person name="Ruckert C."/>
        </authorList>
    </citation>
    <scope>NUCLEOTIDE SEQUENCE</scope>
    <source>
        <strain evidence="3">CGMCC 1.16134</strain>
    </source>
</reference>
<dbReference type="Gene3D" id="2.130.10.30">
    <property type="entry name" value="Regulator of chromosome condensation 1/beta-lactamase-inhibitor protein II"/>
    <property type="match status" value="1"/>
</dbReference>
<dbReference type="InterPro" id="IPR009091">
    <property type="entry name" value="RCC1/BLIP-II"/>
</dbReference>
<dbReference type="InterPro" id="IPR036582">
    <property type="entry name" value="Mao_N_sf"/>
</dbReference>
<dbReference type="SUPFAM" id="SSF55383">
    <property type="entry name" value="Copper amine oxidase, domain N"/>
    <property type="match status" value="1"/>
</dbReference>
<dbReference type="Pfam" id="PF07833">
    <property type="entry name" value="Cu_amine_oxidN1"/>
    <property type="match status" value="1"/>
</dbReference>
<keyword evidence="4" id="KW-1185">Reference proteome</keyword>
<protein>
    <recommendedName>
        <fullName evidence="2">Copper amine oxidase-like N-terminal domain-containing protein</fullName>
    </recommendedName>
</protein>
<evidence type="ECO:0000313" key="3">
    <source>
        <dbReference type="EMBL" id="GGG05826.1"/>
    </source>
</evidence>
<name>A0A917FV76_9BACL</name>
<gene>
    <name evidence="3" type="ORF">GCM10010912_58110</name>
</gene>
<dbReference type="Proteomes" id="UP000637643">
    <property type="component" value="Unassembled WGS sequence"/>
</dbReference>
<comment type="caution">
    <text evidence="3">The sequence shown here is derived from an EMBL/GenBank/DDBJ whole genome shotgun (WGS) entry which is preliminary data.</text>
</comment>
<keyword evidence="1" id="KW-0732">Signal</keyword>
<dbReference type="RefSeq" id="WP_189031054.1">
    <property type="nucleotide sequence ID" value="NZ_BMKR01000039.1"/>
</dbReference>
<evidence type="ECO:0000313" key="4">
    <source>
        <dbReference type="Proteomes" id="UP000637643"/>
    </source>
</evidence>
<evidence type="ECO:0000259" key="2">
    <source>
        <dbReference type="Pfam" id="PF07833"/>
    </source>
</evidence>
<reference evidence="3" key="2">
    <citation type="submission" date="2020-09" db="EMBL/GenBank/DDBJ databases">
        <authorList>
            <person name="Sun Q."/>
            <person name="Zhou Y."/>
        </authorList>
    </citation>
    <scope>NUCLEOTIDE SEQUENCE</scope>
    <source>
        <strain evidence="3">CGMCC 1.16134</strain>
    </source>
</reference>
<sequence length="499" mass="54052">MKKRPFFLSLILGLTLTAGASAAAADTTSNGSNSTLASFEQDSLTKKDGSYWVWGALQSVPTQIPELSGVSASFGNGLVQKQDGSVWLIQYNYPNPAITVKPVQGVSDIKGTFDYGRTLAWNAEGKVFTSTDASDHWDLTSFSAVTGIDNVTDIAGYYESNDKNGDARFIFLKKDGTVWKDTNDLANFSQVQNLSNITQIAENVALKKDGTVWTWPERFSGKGDLPSTLTATQLKPLSNIKSIKHNLNSSLAIDSQSRLWFWGSTITGYSDGTLYTDNPNPVLLTGVKNVKDAFVVERTLVVLTGDNKVYTTSIERASMPANAEFKLLVSDISTVKNGPRHIIMQMTDGTLLGWGVNKNAELGYGDYEFEHTTPVPVQKPISVSLNGDNVAMTNGVITRGGQNFVPLRSVFEKLGAEITFDGTSKLATVSRKGEGGAPVTITVSATTGQTMLNNAAVTLDNKPFNVNGTLYLPLRFISEKLGATVEWQPKEERIAITLK</sequence>
<organism evidence="3 4">
    <name type="scientific">Paenibacillus albidus</name>
    <dbReference type="NCBI Taxonomy" id="2041023"/>
    <lineage>
        <taxon>Bacteria</taxon>
        <taxon>Bacillati</taxon>
        <taxon>Bacillota</taxon>
        <taxon>Bacilli</taxon>
        <taxon>Bacillales</taxon>
        <taxon>Paenibacillaceae</taxon>
        <taxon>Paenibacillus</taxon>
    </lineage>
</organism>
<feature type="signal peptide" evidence="1">
    <location>
        <begin position="1"/>
        <end position="25"/>
    </location>
</feature>
<accession>A0A917FV76</accession>
<dbReference type="AlphaFoldDB" id="A0A917FV76"/>
<dbReference type="InterPro" id="IPR012854">
    <property type="entry name" value="Cu_amine_oxidase-like_N"/>
</dbReference>
<proteinExistence type="predicted"/>